<dbReference type="Gene3D" id="3.30.2420.10">
    <property type="entry name" value="TonB"/>
    <property type="match status" value="1"/>
</dbReference>
<keyword evidence="2" id="KW-1185">Reference proteome</keyword>
<proteinExistence type="predicted"/>
<evidence type="ECO:0008006" key="3">
    <source>
        <dbReference type="Google" id="ProtNLM"/>
    </source>
</evidence>
<evidence type="ECO:0000313" key="2">
    <source>
        <dbReference type="Proteomes" id="UP001236500"/>
    </source>
</evidence>
<protein>
    <recommendedName>
        <fullName evidence="3">TonB C-terminal domain-containing protein</fullName>
    </recommendedName>
</protein>
<dbReference type="EMBL" id="CP118605">
    <property type="protein sequence ID" value="WGL16179.1"/>
    <property type="molecule type" value="Genomic_DNA"/>
</dbReference>
<reference evidence="1 2" key="1">
    <citation type="submission" date="2023-02" db="EMBL/GenBank/DDBJ databases">
        <title>Description and genomic characterization of Microbulbifer bruguierae sp. nov., isolated from the sediment of mangrove plant Bruguiera sexangula.</title>
        <authorList>
            <person name="Long M."/>
        </authorList>
    </citation>
    <scope>NUCLEOTIDE SEQUENCE [LARGE SCALE GENOMIC DNA]</scope>
    <source>
        <strain evidence="1 2">H12</strain>
    </source>
</reference>
<evidence type="ECO:0000313" key="1">
    <source>
        <dbReference type="EMBL" id="WGL16179.1"/>
    </source>
</evidence>
<dbReference type="RefSeq" id="WP_280319574.1">
    <property type="nucleotide sequence ID" value="NZ_CP118605.1"/>
</dbReference>
<dbReference type="SUPFAM" id="SSF74653">
    <property type="entry name" value="TolA/TonB C-terminal domain"/>
    <property type="match status" value="1"/>
</dbReference>
<dbReference type="Proteomes" id="UP001236500">
    <property type="component" value="Chromosome"/>
</dbReference>
<accession>A0ABY8NCP2</accession>
<gene>
    <name evidence="1" type="ORF">PVT68_15570</name>
</gene>
<organism evidence="1 2">
    <name type="scientific">Microbulbifer bruguierae</name>
    <dbReference type="NCBI Taxonomy" id="3029061"/>
    <lineage>
        <taxon>Bacteria</taxon>
        <taxon>Pseudomonadati</taxon>
        <taxon>Pseudomonadota</taxon>
        <taxon>Gammaproteobacteria</taxon>
        <taxon>Cellvibrionales</taxon>
        <taxon>Microbulbiferaceae</taxon>
        <taxon>Microbulbifer</taxon>
    </lineage>
</organism>
<name>A0ABY8NCP2_9GAMM</name>
<sequence length="167" mass="19101">MVKPVLFVGALLAASQAFGEDWQRPDCSAFESFSECRNAQNNDYRRQKQKEFRELGLSFWYFERPDFSDNKEIEQAQEDKVEGALYFSFSVGIDGRVSAVSLQHKSSDAVEVYAAPILAAIQNWQFVPSDKSWPDLKWSYQFFFDPEACDEEDGESEACKAEDESDS</sequence>